<dbReference type="EMBL" id="CAYU010000068">
    <property type="protein sequence ID" value="CCY77539.1"/>
    <property type="molecule type" value="Genomic_DNA"/>
</dbReference>
<evidence type="ECO:0000313" key="2">
    <source>
        <dbReference type="Proteomes" id="UP000018300"/>
    </source>
</evidence>
<sequence>MNLKALEKDICYVIKEEFNYLIYFEDGTPDDSYYCFTEEGEHLIYHRFSRSAYKDTFNR</sequence>
<reference evidence="1" key="1">
    <citation type="submission" date="2012-11" db="EMBL/GenBank/DDBJ databases">
        <title>Dependencies among metagenomic species, viruses, plasmids and units of genetic variation.</title>
        <authorList>
            <person name="Nielsen H.B."/>
            <person name="Almeida M."/>
            <person name="Juncker A.S."/>
            <person name="Rasmussen S."/>
            <person name="Li J."/>
            <person name="Sunagawa S."/>
            <person name="Plichta D."/>
            <person name="Gautier L."/>
            <person name="Le Chatelier E."/>
            <person name="Peletier E."/>
            <person name="Bonde I."/>
            <person name="Nielsen T."/>
            <person name="Manichanh C."/>
            <person name="Arumugam M."/>
            <person name="Batto J."/>
            <person name="Santos M.B.Q.D."/>
            <person name="Blom N."/>
            <person name="Borruel N."/>
            <person name="Burgdorf K.S."/>
            <person name="Boumezbeur F."/>
            <person name="Casellas F."/>
            <person name="Dore J."/>
            <person name="Guarner F."/>
            <person name="Hansen T."/>
            <person name="Hildebrand F."/>
            <person name="Kaas R.S."/>
            <person name="Kennedy S."/>
            <person name="Kristiansen K."/>
            <person name="Kultima J.R."/>
            <person name="Leonard P."/>
            <person name="Levenez F."/>
            <person name="Lund O."/>
            <person name="Moumen B."/>
            <person name="Le Paslier D."/>
            <person name="Pons N."/>
            <person name="Pedersen O."/>
            <person name="Prifti E."/>
            <person name="Qin J."/>
            <person name="Raes J."/>
            <person name="Tap J."/>
            <person name="Tims S."/>
            <person name="Ussery D.W."/>
            <person name="Yamada T."/>
            <person name="MetaHit consortium"/>
            <person name="Renault P."/>
            <person name="Sicheritz-Ponten T."/>
            <person name="Bork P."/>
            <person name="Wang J."/>
            <person name="Brunak S."/>
            <person name="Ehrlich S.D."/>
        </authorList>
    </citation>
    <scope>NUCLEOTIDE SEQUENCE [LARGE SCALE GENOMIC DNA]</scope>
</reference>
<evidence type="ECO:0000313" key="1">
    <source>
        <dbReference type="EMBL" id="CCY77539.1"/>
    </source>
</evidence>
<comment type="caution">
    <text evidence="1">The sequence shown here is derived from an EMBL/GenBank/DDBJ whole genome shotgun (WGS) entry which is preliminary data.</text>
</comment>
<dbReference type="Proteomes" id="UP000018300">
    <property type="component" value="Unassembled WGS sequence"/>
</dbReference>
<proteinExistence type="predicted"/>
<organism evidence="1 2">
    <name type="scientific">Eshraghiella crossota CAG:259</name>
    <dbReference type="NCBI Taxonomy" id="1263062"/>
    <lineage>
        <taxon>Bacteria</taxon>
        <taxon>Bacillati</taxon>
        <taxon>Bacillota</taxon>
        <taxon>Clostridia</taxon>
        <taxon>Lachnospirales</taxon>
        <taxon>Lachnospiraceae</taxon>
        <taxon>Eshraghiella</taxon>
    </lineage>
</organism>
<dbReference type="InterPro" id="IPR024539">
    <property type="entry name" value="DUF3877"/>
</dbReference>
<dbReference type="Pfam" id="PF12993">
    <property type="entry name" value="DUF3877"/>
    <property type="match status" value="1"/>
</dbReference>
<dbReference type="AlphaFoldDB" id="R5LJC1"/>
<gene>
    <name evidence="1" type="ORF">BN569_00791</name>
</gene>
<accession>R5LJC1</accession>
<protein>
    <submittedName>
        <fullName evidence="1">Uncharacterized protein</fullName>
    </submittedName>
</protein>
<name>R5LJC1_9FIRM</name>